<organism evidence="2 3">
    <name type="scientific">Pseudoprevotella muciniphila</name>
    <dbReference type="NCBI Taxonomy" id="2133944"/>
    <lineage>
        <taxon>Bacteria</taxon>
        <taxon>Pseudomonadati</taxon>
        <taxon>Bacteroidota</taxon>
        <taxon>Bacteroidia</taxon>
        <taxon>Bacteroidales</taxon>
        <taxon>Prevotellaceae</taxon>
        <taxon>Pseudoprevotella</taxon>
    </lineage>
</organism>
<dbReference type="Pfam" id="PF07610">
    <property type="entry name" value="DUF1573"/>
    <property type="match status" value="1"/>
</dbReference>
<feature type="chain" id="PRO_5024292004" evidence="1">
    <location>
        <begin position="22"/>
        <end position="124"/>
    </location>
</feature>
<dbReference type="PANTHER" id="PTHR37833:SF1">
    <property type="entry name" value="SIGNAL PEPTIDE PROTEIN"/>
    <property type="match status" value="1"/>
</dbReference>
<sequence length="124" mass="13563">MKKILLLLVAFICTVGISAQAVLSLDRTSHNFGTFKESKVQKTTFTVTNTGNKPLIIQQAFTSCGCTVANYTKTPIQPGEKGTITVSYDGKNKFPGQFRKVVTVRSNASNSLVRIYVEGILEKD</sequence>
<dbReference type="Proteomes" id="UP000249375">
    <property type="component" value="Chromosome"/>
</dbReference>
<dbReference type="PANTHER" id="PTHR37833">
    <property type="entry name" value="LIPOPROTEIN-RELATED"/>
    <property type="match status" value="1"/>
</dbReference>
<protein>
    <submittedName>
        <fullName evidence="2">DUF1573 domain-containing protein</fullName>
    </submittedName>
</protein>
<feature type="signal peptide" evidence="1">
    <location>
        <begin position="1"/>
        <end position="21"/>
    </location>
</feature>
<dbReference type="EMBL" id="CP033459">
    <property type="protein sequence ID" value="QFQ11984.1"/>
    <property type="molecule type" value="Genomic_DNA"/>
</dbReference>
<dbReference type="RefSeq" id="WP_111898945.1">
    <property type="nucleotide sequence ID" value="NZ_CP033459.1"/>
</dbReference>
<dbReference type="InterPro" id="IPR011467">
    <property type="entry name" value="DUF1573"/>
</dbReference>
<evidence type="ECO:0000256" key="1">
    <source>
        <dbReference type="SAM" id="SignalP"/>
    </source>
</evidence>
<accession>A0A5P8E4Y5</accession>
<gene>
    <name evidence="2" type="ORF">C7Y71_002495</name>
</gene>
<name>A0A5P8E4Y5_9BACT</name>
<dbReference type="OrthoDB" id="826619at2"/>
<dbReference type="Gene3D" id="2.60.40.10">
    <property type="entry name" value="Immunoglobulins"/>
    <property type="match status" value="1"/>
</dbReference>
<keyword evidence="3" id="KW-1185">Reference proteome</keyword>
<reference evidence="2 3" key="1">
    <citation type="submission" date="2018-11" db="EMBL/GenBank/DDBJ databases">
        <authorList>
            <person name="Na S.W."/>
            <person name="Baik M."/>
        </authorList>
    </citation>
    <scope>NUCLEOTIDE SEQUENCE [LARGE SCALE GENOMIC DNA]</scope>
    <source>
        <strain evidence="2 3">E39</strain>
    </source>
</reference>
<dbReference type="AlphaFoldDB" id="A0A5P8E4Y5"/>
<dbReference type="KEGG" id="alq:C7Y71_002495"/>
<evidence type="ECO:0000313" key="3">
    <source>
        <dbReference type="Proteomes" id="UP000249375"/>
    </source>
</evidence>
<proteinExistence type="predicted"/>
<dbReference type="InterPro" id="IPR013783">
    <property type="entry name" value="Ig-like_fold"/>
</dbReference>
<evidence type="ECO:0000313" key="2">
    <source>
        <dbReference type="EMBL" id="QFQ11984.1"/>
    </source>
</evidence>
<keyword evidence="1" id="KW-0732">Signal</keyword>